<dbReference type="GO" id="GO:0043565">
    <property type="term" value="F:sequence-specific DNA binding"/>
    <property type="evidence" value="ECO:0007669"/>
    <property type="project" value="InterPro"/>
</dbReference>
<dbReference type="AlphaFoldDB" id="A0A2A4EPC8"/>
<keyword evidence="1" id="KW-0805">Transcription regulation</keyword>
<dbReference type="InterPro" id="IPR009057">
    <property type="entry name" value="Homeodomain-like_sf"/>
</dbReference>
<proteinExistence type="predicted"/>
<evidence type="ECO:0000313" key="6">
    <source>
        <dbReference type="Proteomes" id="UP000218022"/>
    </source>
</evidence>
<dbReference type="InterPro" id="IPR009594">
    <property type="entry name" value="Tscrpt_reg_HTH_AraC_N"/>
</dbReference>
<dbReference type="PANTHER" id="PTHR43436">
    <property type="entry name" value="ARAC-FAMILY TRANSCRIPTIONAL REGULATOR"/>
    <property type="match status" value="1"/>
</dbReference>
<dbReference type="EMBL" id="MTZV01000006">
    <property type="protein sequence ID" value="PCE22006.1"/>
    <property type="molecule type" value="Genomic_DNA"/>
</dbReference>
<comment type="caution">
    <text evidence="5">The sequence shown here is derived from an EMBL/GenBank/DDBJ whole genome shotgun (WGS) entry which is preliminary data.</text>
</comment>
<dbReference type="RefSeq" id="WP_207556985.1">
    <property type="nucleotide sequence ID" value="NZ_MTZV01000006.1"/>
</dbReference>
<name>A0A2A4EPC8_9BURK</name>
<protein>
    <submittedName>
        <fullName evidence="5">AraC family transcriptional regulator</fullName>
    </submittedName>
</protein>
<reference evidence="5 6" key="1">
    <citation type="submission" date="2017-01" db="EMBL/GenBank/DDBJ databases">
        <title>Whole-Genome Shotgun Sequencing of Two beta-Proteobacterial Species in Search of the Bulgecin Biosynthetic Cluster.</title>
        <authorList>
            <person name="Horsman M.E."/>
            <person name="Marous D.R."/>
            <person name="Li R."/>
            <person name="Oliver R.A."/>
            <person name="Byun B."/>
            <person name="Emrich S.J."/>
            <person name="Boggess B."/>
            <person name="Townsend C.A."/>
            <person name="Mobashery S."/>
        </authorList>
    </citation>
    <scope>NUCLEOTIDE SEQUENCE [LARGE SCALE GENOMIC DNA]</scope>
    <source>
        <strain evidence="5 6">ATCC 31363</strain>
    </source>
</reference>
<dbReference type="SMART" id="SM00342">
    <property type="entry name" value="HTH_ARAC"/>
    <property type="match status" value="1"/>
</dbReference>
<dbReference type="PANTHER" id="PTHR43436:SF1">
    <property type="entry name" value="TRANSCRIPTIONAL REGULATORY PROTEIN"/>
    <property type="match status" value="1"/>
</dbReference>
<organism evidence="5 6">
    <name type="scientific">Paraburkholderia acidicola</name>
    <dbReference type="NCBI Taxonomy" id="1912599"/>
    <lineage>
        <taxon>Bacteria</taxon>
        <taxon>Pseudomonadati</taxon>
        <taxon>Pseudomonadota</taxon>
        <taxon>Betaproteobacteria</taxon>
        <taxon>Burkholderiales</taxon>
        <taxon>Burkholderiaceae</taxon>
        <taxon>Paraburkholderia</taxon>
    </lineage>
</organism>
<keyword evidence="3" id="KW-0804">Transcription</keyword>
<dbReference type="Pfam" id="PF06719">
    <property type="entry name" value="AraC_N"/>
    <property type="match status" value="1"/>
</dbReference>
<dbReference type="SUPFAM" id="SSF46689">
    <property type="entry name" value="Homeodomain-like"/>
    <property type="match status" value="2"/>
</dbReference>
<sequence length="320" mass="35018">MPGAEIRLMLEDLVAAMLRYTDRQEGASPYFTAIDSVFILRSDHPKPPVHRISQPAMCIVAQGAKWASFGETRYEYRAGEALIVGVEAPSVGKVSAASPDRPCLVLAFELDLAIMRSVAAELDAPPKASGDVGRGVFVTDFLGPLADCALRLVRLLDTPGAIPALYPLIMREICYWLLTGPHGGDVARMALTNAPSKGVLNAMRWLRENLAAPIRVEELATVAQMSPSSFNRHFRALTSLSPLQFQKQLRLLEARRLMVSLGANVETAAFQVGYESPSQFSREYSRMFGEPPKRNVKRLGSEVGETARHADREIAVRGVA</sequence>
<keyword evidence="2" id="KW-0238">DNA-binding</keyword>
<dbReference type="PROSITE" id="PS01124">
    <property type="entry name" value="HTH_ARAC_FAMILY_2"/>
    <property type="match status" value="1"/>
</dbReference>
<evidence type="ECO:0000256" key="2">
    <source>
        <dbReference type="ARBA" id="ARBA00023125"/>
    </source>
</evidence>
<dbReference type="InterPro" id="IPR018060">
    <property type="entry name" value="HTH_AraC"/>
</dbReference>
<dbReference type="Pfam" id="PF12833">
    <property type="entry name" value="HTH_18"/>
    <property type="match status" value="1"/>
</dbReference>
<evidence type="ECO:0000256" key="1">
    <source>
        <dbReference type="ARBA" id="ARBA00023015"/>
    </source>
</evidence>
<dbReference type="Gene3D" id="1.10.10.60">
    <property type="entry name" value="Homeodomain-like"/>
    <property type="match status" value="1"/>
</dbReference>
<dbReference type="Proteomes" id="UP000218022">
    <property type="component" value="Unassembled WGS sequence"/>
</dbReference>
<dbReference type="GO" id="GO:0003700">
    <property type="term" value="F:DNA-binding transcription factor activity"/>
    <property type="evidence" value="ECO:0007669"/>
    <property type="project" value="InterPro"/>
</dbReference>
<dbReference type="PROSITE" id="PS00041">
    <property type="entry name" value="HTH_ARAC_FAMILY_1"/>
    <property type="match status" value="1"/>
</dbReference>
<accession>A0A2A4EPC8</accession>
<gene>
    <name evidence="5" type="ORF">BWP39_20250</name>
</gene>
<evidence type="ECO:0000313" key="5">
    <source>
        <dbReference type="EMBL" id="PCE22006.1"/>
    </source>
</evidence>
<evidence type="ECO:0000256" key="3">
    <source>
        <dbReference type="ARBA" id="ARBA00023163"/>
    </source>
</evidence>
<feature type="domain" description="HTH araC/xylS-type" evidence="4">
    <location>
        <begin position="200"/>
        <end position="298"/>
    </location>
</feature>
<evidence type="ECO:0000259" key="4">
    <source>
        <dbReference type="PROSITE" id="PS01124"/>
    </source>
</evidence>
<dbReference type="InterPro" id="IPR018062">
    <property type="entry name" value="HTH_AraC-typ_CS"/>
</dbReference>